<feature type="transmembrane region" description="Helical" evidence="1">
    <location>
        <begin position="6"/>
        <end position="25"/>
    </location>
</feature>
<evidence type="ECO:0000256" key="1">
    <source>
        <dbReference type="SAM" id="Phobius"/>
    </source>
</evidence>
<dbReference type="Pfam" id="PF12420">
    <property type="entry name" value="DUF3671"/>
    <property type="match status" value="1"/>
</dbReference>
<evidence type="ECO:0000313" key="2">
    <source>
        <dbReference type="EMBL" id="SBT85906.1"/>
    </source>
</evidence>
<proteinExistence type="predicted"/>
<accession>A0A1D3JHM7</accession>
<organism evidence="2 3">
    <name type="scientific">Plasmodium malariae</name>
    <dbReference type="NCBI Taxonomy" id="5858"/>
    <lineage>
        <taxon>Eukaryota</taxon>
        <taxon>Sar</taxon>
        <taxon>Alveolata</taxon>
        <taxon>Apicomplexa</taxon>
        <taxon>Aconoidasida</taxon>
        <taxon>Haemosporida</taxon>
        <taxon>Plasmodiidae</taxon>
        <taxon>Plasmodium</taxon>
        <taxon>Plasmodium (Plasmodium)</taxon>
    </lineage>
</organism>
<dbReference type="Proteomes" id="UP000219813">
    <property type="component" value="Unassembled WGS sequence"/>
</dbReference>
<keyword evidence="1" id="KW-0812">Transmembrane</keyword>
<dbReference type="RefSeq" id="XP_028859181.1">
    <property type="nucleotide sequence ID" value="XM_029005700.1"/>
</dbReference>
<feature type="transmembrane region" description="Helical" evidence="1">
    <location>
        <begin position="157"/>
        <end position="177"/>
    </location>
</feature>
<keyword evidence="3" id="KW-1185">Reference proteome</keyword>
<feature type="transmembrane region" description="Helical" evidence="1">
    <location>
        <begin position="215"/>
        <end position="239"/>
    </location>
</feature>
<protein>
    <submittedName>
        <fullName evidence="2">Fam-m protein</fullName>
    </submittedName>
</protein>
<sequence>MYHKILLLLFIKIDAFILLSWIFLFNHNNLFNKSLGKDSNSWEKLDKASCRLLAKYNNDKDSNVLVLKDLPYNGKHEKMIITNNERRNKRKNKQSIKSLLNKAQYYTEVIDYNNGMFDGKHFHFEKKWIKKKDYDNFLKRNRRICNISLRKIRFRKYGTGVAMFVIFSLFAAAIDVLPRLESLNTAWKSLKGDTNIMKILYDYVNGWGQTVMTSIYLTLYSVLMLILIIVLVIGICRVLGNNEKYNKIKLISEQNAY</sequence>
<dbReference type="EMBL" id="FLRL01000033">
    <property type="protein sequence ID" value="SBT85906.1"/>
    <property type="molecule type" value="Genomic_DNA"/>
</dbReference>
<keyword evidence="1" id="KW-1133">Transmembrane helix</keyword>
<evidence type="ECO:0000313" key="3">
    <source>
        <dbReference type="Proteomes" id="UP000219813"/>
    </source>
</evidence>
<name>A0A1D3JHM7_PLAMA</name>
<dbReference type="KEGG" id="pmal:PMUG01_00015100"/>
<keyword evidence="1" id="KW-0472">Membrane</keyword>
<reference evidence="2 3" key="1">
    <citation type="submission" date="2016-06" db="EMBL/GenBank/DDBJ databases">
        <authorList>
            <consortium name="Pathogen Informatics"/>
        </authorList>
    </citation>
    <scope>NUCLEOTIDE SEQUENCE [LARGE SCALE GENOMIC DNA]</scope>
</reference>
<dbReference type="AlphaFoldDB" id="A0A1D3JHM7"/>
<dbReference type="VEuPathDB" id="PlasmoDB:PmUG01_00015100"/>
<dbReference type="GeneID" id="39865607"/>
<dbReference type="InterPro" id="IPR022139">
    <property type="entry name" value="Fam-L/Fam-M-like_plasmodium"/>
</dbReference>
<gene>
    <name evidence="2" type="primary">PmUG01_00015100</name>
    <name evidence="2" type="ORF">PMUG01_00015100</name>
</gene>